<comment type="caution">
    <text evidence="1">The sequence shown here is derived from an EMBL/GenBank/DDBJ whole genome shotgun (WGS) entry which is preliminary data.</text>
</comment>
<name>A0A0Q1AH02_9CORY</name>
<evidence type="ECO:0000313" key="2">
    <source>
        <dbReference type="Proteomes" id="UP000050488"/>
    </source>
</evidence>
<reference evidence="1 2" key="1">
    <citation type="submission" date="2015-10" db="EMBL/GenBank/DDBJ databases">
        <title>Corynebacteirum lowii and Corynebacterium oculi species nova, derived from human clinical disease and and emended description of Corynebacterium mastiditis.</title>
        <authorList>
            <person name="Bernard K."/>
            <person name="Pacheco A.L."/>
            <person name="Mcdougall C."/>
            <person name="Burtx T."/>
            <person name="Weibe D."/>
            <person name="Tyler S."/>
            <person name="Olson A.B."/>
            <person name="Cnockaert M."/>
            <person name="Eguchi H."/>
            <person name="Kuwahara T."/>
            <person name="Nakayama-Imaohji H."/>
            <person name="Boudewijins M."/>
            <person name="Van Hoecke F."/>
            <person name="Bernier A.-M."/>
            <person name="Vandamme P."/>
        </authorList>
    </citation>
    <scope>NUCLEOTIDE SEQUENCE [LARGE SCALE GENOMIC DNA]</scope>
    <source>
        <strain evidence="1 2">NML 130206</strain>
    </source>
</reference>
<dbReference type="Proteomes" id="UP000050488">
    <property type="component" value="Unassembled WGS sequence"/>
</dbReference>
<dbReference type="STRING" id="1544413.Clow_01686"/>
<dbReference type="EMBL" id="LKEV01000005">
    <property type="protein sequence ID" value="KQB85944.1"/>
    <property type="molecule type" value="Genomic_DNA"/>
</dbReference>
<dbReference type="PATRIC" id="fig|1544413.3.peg.1694"/>
<organism evidence="1 2">
    <name type="scientific">Corynebacterium lowii</name>
    <dbReference type="NCBI Taxonomy" id="1544413"/>
    <lineage>
        <taxon>Bacteria</taxon>
        <taxon>Bacillati</taxon>
        <taxon>Actinomycetota</taxon>
        <taxon>Actinomycetes</taxon>
        <taxon>Mycobacteriales</taxon>
        <taxon>Corynebacteriaceae</taxon>
        <taxon>Corynebacterium</taxon>
    </lineage>
</organism>
<dbReference type="AlphaFoldDB" id="A0A0Q1AH02"/>
<proteinExistence type="predicted"/>
<evidence type="ECO:0000313" key="1">
    <source>
        <dbReference type="EMBL" id="KQB85944.1"/>
    </source>
</evidence>
<accession>A0A0Q1AH02</accession>
<sequence>MGSGNLLNQPKTRERLADLYADDVVALAVLQYLWGILTDQEKE</sequence>
<gene>
    <name evidence="1" type="ORF">Clow_01686</name>
</gene>
<keyword evidence="2" id="KW-1185">Reference proteome</keyword>
<protein>
    <submittedName>
        <fullName evidence="1">Uncharacterized protein</fullName>
    </submittedName>
</protein>